<accession>A0A2P8H5H3</accession>
<dbReference type="RefSeq" id="WP_106532154.1">
    <property type="nucleotide sequence ID" value="NZ_PYAT01000002.1"/>
</dbReference>
<gene>
    <name evidence="1" type="ORF">B0H99_102145</name>
</gene>
<name>A0A2P8H5H3_9BACL</name>
<dbReference type="Proteomes" id="UP000242682">
    <property type="component" value="Unassembled WGS sequence"/>
</dbReference>
<dbReference type="AlphaFoldDB" id="A0A2P8H5H3"/>
<comment type="caution">
    <text evidence="1">The sequence shown here is derived from an EMBL/GenBank/DDBJ whole genome shotgun (WGS) entry which is preliminary data.</text>
</comment>
<evidence type="ECO:0000313" key="1">
    <source>
        <dbReference type="EMBL" id="PSL41461.1"/>
    </source>
</evidence>
<organism evidence="1 2">
    <name type="scientific">Planomicrobium soli</name>
    <dbReference type="NCBI Taxonomy" id="1176648"/>
    <lineage>
        <taxon>Bacteria</taxon>
        <taxon>Bacillati</taxon>
        <taxon>Bacillota</taxon>
        <taxon>Bacilli</taxon>
        <taxon>Bacillales</taxon>
        <taxon>Caryophanaceae</taxon>
        <taxon>Planomicrobium</taxon>
    </lineage>
</organism>
<protein>
    <recommendedName>
        <fullName evidence="3">DUF4375 domain-containing protein</fullName>
    </recommendedName>
</protein>
<evidence type="ECO:0000313" key="2">
    <source>
        <dbReference type="Proteomes" id="UP000242682"/>
    </source>
</evidence>
<dbReference type="OrthoDB" id="2863289at2"/>
<keyword evidence="2" id="KW-1185">Reference proteome</keyword>
<evidence type="ECO:0008006" key="3">
    <source>
        <dbReference type="Google" id="ProtNLM"/>
    </source>
</evidence>
<dbReference type="EMBL" id="PYAT01000002">
    <property type="protein sequence ID" value="PSL41461.1"/>
    <property type="molecule type" value="Genomic_DNA"/>
</dbReference>
<reference evidence="1 2" key="1">
    <citation type="submission" date="2018-03" db="EMBL/GenBank/DDBJ databases">
        <title>Genomic Encyclopedia of Type Strains, Phase III (KMG-III): the genomes of soil and plant-associated and newly described type strains.</title>
        <authorList>
            <person name="Whitman W."/>
        </authorList>
    </citation>
    <scope>NUCLEOTIDE SEQUENCE [LARGE SCALE GENOMIC DNA]</scope>
    <source>
        <strain evidence="1 2">CGMCC 1.12259</strain>
    </source>
</reference>
<proteinExistence type="predicted"/>
<sequence length="156" mass="18081">MKPKMYRRDLVTKDDIWNAVIATISEYDYPTRNQPADEAFLAFQYYSELESGGHEILMNWFSGHIEEVGVTSFLDALVGSLEAIGAYDYAAIEKNYGQEMWQKFKALENGEVKEGEFYAVVEQADWEYHQLDGRIAELLETYFVDVHMELIDVIQD</sequence>